<keyword evidence="7" id="KW-1185">Reference proteome</keyword>
<dbReference type="Proteomes" id="UP001194714">
    <property type="component" value="Unassembled WGS sequence"/>
</dbReference>
<evidence type="ECO:0000256" key="3">
    <source>
        <dbReference type="ARBA" id="ARBA00022989"/>
    </source>
</evidence>
<comment type="subcellular location">
    <subcellularLocation>
        <location evidence="1">Membrane</location>
        <topology evidence="1">Multi-pass membrane protein</topology>
    </subcellularLocation>
</comment>
<evidence type="ECO:0000256" key="1">
    <source>
        <dbReference type="ARBA" id="ARBA00004141"/>
    </source>
</evidence>
<evidence type="ECO:0000313" key="7">
    <source>
        <dbReference type="Proteomes" id="UP001194714"/>
    </source>
</evidence>
<evidence type="ECO:0000256" key="4">
    <source>
        <dbReference type="ARBA" id="ARBA00023136"/>
    </source>
</evidence>
<feature type="transmembrane region" description="Helical" evidence="5">
    <location>
        <begin position="69"/>
        <end position="90"/>
    </location>
</feature>
<protein>
    <submittedName>
        <fullName evidence="6">Sugar transporter SemiSWEET</fullName>
    </submittedName>
</protein>
<keyword evidence="6" id="KW-0813">Transport</keyword>
<reference evidence="6 7" key="1">
    <citation type="submission" date="2020-01" db="EMBL/GenBank/DDBJ databases">
        <title>Draft genome sequence of Cand. Neptunochlamydia vexilliferae K9.</title>
        <authorList>
            <person name="Schulz F."/>
            <person name="Koestlbacher S."/>
            <person name="Wascher F."/>
            <person name="Pizzetti I."/>
            <person name="Horn M."/>
        </authorList>
    </citation>
    <scope>NUCLEOTIDE SEQUENCE [LARGE SCALE GENOMIC DNA]</scope>
    <source>
        <strain evidence="6 7">K9</strain>
    </source>
</reference>
<dbReference type="EMBL" id="JAAEJV010000103">
    <property type="protein sequence ID" value="MBF5060247.1"/>
    <property type="molecule type" value="Genomic_DNA"/>
</dbReference>
<evidence type="ECO:0000313" key="6">
    <source>
        <dbReference type="EMBL" id="MBF5060247.1"/>
    </source>
</evidence>
<proteinExistence type="predicted"/>
<evidence type="ECO:0000256" key="2">
    <source>
        <dbReference type="ARBA" id="ARBA00022692"/>
    </source>
</evidence>
<name>A0ABS0B2Z3_9BACT</name>
<comment type="caution">
    <text evidence="6">The sequence shown here is derived from an EMBL/GenBank/DDBJ whole genome shotgun (WGS) entry which is preliminary data.</text>
</comment>
<keyword evidence="6" id="KW-0762">Sugar transport</keyword>
<gene>
    <name evidence="6" type="ORF">NEPTK9_001780</name>
</gene>
<dbReference type="SMART" id="SM00679">
    <property type="entry name" value="CTNS"/>
    <property type="match status" value="1"/>
</dbReference>
<keyword evidence="4 5" id="KW-0472">Membrane</keyword>
<keyword evidence="2 5" id="KW-0812">Transmembrane</keyword>
<organism evidence="6 7">
    <name type="scientific">Candidatus Neptunichlamydia vexilliferae</name>
    <dbReference type="NCBI Taxonomy" id="1651774"/>
    <lineage>
        <taxon>Bacteria</taxon>
        <taxon>Pseudomonadati</taxon>
        <taxon>Chlamydiota</taxon>
        <taxon>Chlamydiia</taxon>
        <taxon>Parachlamydiales</taxon>
        <taxon>Simkaniaceae</taxon>
        <taxon>Candidatus Neptunichlamydia</taxon>
    </lineage>
</organism>
<keyword evidence="3 5" id="KW-1133">Transmembrane helix</keyword>
<dbReference type="InterPro" id="IPR006603">
    <property type="entry name" value="PQ-loop_rpt"/>
</dbReference>
<feature type="transmembrane region" description="Helical" evidence="5">
    <location>
        <begin position="12"/>
        <end position="31"/>
    </location>
</feature>
<feature type="transmembrane region" description="Helical" evidence="5">
    <location>
        <begin position="43"/>
        <end position="63"/>
    </location>
</feature>
<sequence>MILVEEFKMILMVIGFVASATSTISLLPQIYRTWRLKSAEELSLLMLINFLICSVSWVAYGLMTGTQSVWVTNCIMTFFSIILLIFKVRFTSAQFHDRKAP</sequence>
<accession>A0ABS0B2Z3</accession>
<evidence type="ECO:0000256" key="5">
    <source>
        <dbReference type="SAM" id="Phobius"/>
    </source>
</evidence>
<dbReference type="Pfam" id="PF04193">
    <property type="entry name" value="PQ-loop"/>
    <property type="match status" value="1"/>
</dbReference>
<dbReference type="Gene3D" id="1.20.1280.290">
    <property type="match status" value="1"/>
</dbReference>